<name>A0AAD9J0F3_9ANNE</name>
<evidence type="ECO:0000313" key="4">
    <source>
        <dbReference type="Proteomes" id="UP001208570"/>
    </source>
</evidence>
<organism evidence="3 4">
    <name type="scientific">Paralvinella palmiformis</name>
    <dbReference type="NCBI Taxonomy" id="53620"/>
    <lineage>
        <taxon>Eukaryota</taxon>
        <taxon>Metazoa</taxon>
        <taxon>Spiralia</taxon>
        <taxon>Lophotrochozoa</taxon>
        <taxon>Annelida</taxon>
        <taxon>Polychaeta</taxon>
        <taxon>Sedentaria</taxon>
        <taxon>Canalipalpata</taxon>
        <taxon>Terebellida</taxon>
        <taxon>Terebelliformia</taxon>
        <taxon>Alvinellidae</taxon>
        <taxon>Paralvinella</taxon>
    </lineage>
</organism>
<evidence type="ECO:0000259" key="2">
    <source>
        <dbReference type="Pfam" id="PF03407"/>
    </source>
</evidence>
<accession>A0AAD9J0F3</accession>
<dbReference type="InterPro" id="IPR005069">
    <property type="entry name" value="Nucl-diP-sugar_transferase"/>
</dbReference>
<gene>
    <name evidence="3" type="ORF">LSH36_771g00024</name>
</gene>
<comment type="caution">
    <text evidence="3">The sequence shown here is derived from an EMBL/GenBank/DDBJ whole genome shotgun (WGS) entry which is preliminary data.</text>
</comment>
<dbReference type="InterPro" id="IPR053250">
    <property type="entry name" value="Glycosyltransferase_77"/>
</dbReference>
<dbReference type="PANTHER" id="PTHR46936:SF1">
    <property type="entry name" value="ARABINOSYLTRANSFERASE XEG113"/>
    <property type="match status" value="1"/>
</dbReference>
<dbReference type="PANTHER" id="PTHR46936">
    <property type="entry name" value="ARABINOSYLTRANSFERASE XEG113"/>
    <property type="match status" value="1"/>
</dbReference>
<keyword evidence="4" id="KW-1185">Reference proteome</keyword>
<feature type="domain" description="Nucleotide-diphospho-sugar transferase" evidence="2">
    <location>
        <begin position="138"/>
        <end position="322"/>
    </location>
</feature>
<feature type="transmembrane region" description="Helical" evidence="1">
    <location>
        <begin position="12"/>
        <end position="32"/>
    </location>
</feature>
<dbReference type="AlphaFoldDB" id="A0AAD9J0F3"/>
<reference evidence="3" key="1">
    <citation type="journal article" date="2023" name="Mol. Biol. Evol.">
        <title>Third-Generation Sequencing Reveals the Adaptive Role of the Epigenome in Three Deep-Sea Polychaetes.</title>
        <authorList>
            <person name="Perez M."/>
            <person name="Aroh O."/>
            <person name="Sun Y."/>
            <person name="Lan Y."/>
            <person name="Juniper S.K."/>
            <person name="Young C.R."/>
            <person name="Angers B."/>
            <person name="Qian P.Y."/>
        </authorList>
    </citation>
    <scope>NUCLEOTIDE SEQUENCE</scope>
    <source>
        <strain evidence="3">P08H-3</strain>
    </source>
</reference>
<dbReference type="EMBL" id="JAODUP010000771">
    <property type="protein sequence ID" value="KAK2144282.1"/>
    <property type="molecule type" value="Genomic_DNA"/>
</dbReference>
<dbReference type="Proteomes" id="UP001208570">
    <property type="component" value="Unassembled WGS sequence"/>
</dbReference>
<keyword evidence="1" id="KW-0472">Membrane</keyword>
<keyword evidence="1" id="KW-1133">Transmembrane helix</keyword>
<dbReference type="GO" id="GO:0005794">
    <property type="term" value="C:Golgi apparatus"/>
    <property type="evidence" value="ECO:0007669"/>
    <property type="project" value="TreeGrafter"/>
</dbReference>
<protein>
    <recommendedName>
        <fullName evidence="2">Nucleotide-diphospho-sugar transferase domain-containing protein</fullName>
    </recommendedName>
</protein>
<sequence length="557" mass="64773">MLLLRAMPKHLGLMIGVGVLVPCLVVVFVMMYTSNYMDEQGSGDGMEMLFGDHSARDEERPIRKSYAYQKQLEQEQIDLEERVNVDVDENVRDFEKLDYREALKKTADHRRVVMVKFCEAGRVDGAINFHETSVAGNEIDNILYVTTDIRVCAELWKLEIKCHVMEEDFMTFNNSQVIETERSVGKKVAIARIKLILKAITSGYTILFTDLKTLYMKNPFEHIDCADDCDVALSVDNISLNFANWAIHLAKPRRSTVYMYARLLTIMGTMSVVSTKDVLNQVVGEMTALSRIRVEYLSAEKFSPASFYFLVRRFQDEENRCRSCVAVFEDRGLSRADQIYQLKEVHLWNANFDEYYTSRRRSYILYENVWRYGERRSIVEELTALRNALAIGQVLGRIVILPKFHCPHSIFENKFCGLCDLIKMANFDDQFGDMYRENTFLDHPKVSREVRRSKTDYHYIGKKLPTDVDWDPDCKIKPRHNIIFLTPKHPRGLKSEELEAIFKGESSYSLRFHSLYEGFAGFDDERTKADFNRKIKRGFVVTSPIRELIDDKTFEIL</sequence>
<dbReference type="GO" id="GO:0052636">
    <property type="term" value="F:arabinosyltransferase activity"/>
    <property type="evidence" value="ECO:0007669"/>
    <property type="project" value="TreeGrafter"/>
</dbReference>
<evidence type="ECO:0000256" key="1">
    <source>
        <dbReference type="SAM" id="Phobius"/>
    </source>
</evidence>
<evidence type="ECO:0000313" key="3">
    <source>
        <dbReference type="EMBL" id="KAK2144282.1"/>
    </source>
</evidence>
<proteinExistence type="predicted"/>
<dbReference type="Pfam" id="PF03407">
    <property type="entry name" value="Nucleotid_trans"/>
    <property type="match status" value="1"/>
</dbReference>
<keyword evidence="1" id="KW-0812">Transmembrane</keyword>